<feature type="region of interest" description="Disordered" evidence="1">
    <location>
        <begin position="83"/>
        <end position="108"/>
    </location>
</feature>
<evidence type="ECO:0000313" key="2">
    <source>
        <dbReference type="EMBL" id="GIM07657.1"/>
    </source>
</evidence>
<sequence>RRRSSTCRGREEVKLPRGGGWDMGRGPGRGHARRAAARRQFNGGGGSSGRTAAGLCGRLGIPLNGRTRRSAYVDCRTRRHLHKSTASLGTTTAPADTRARVSAADRGA</sequence>
<feature type="non-terminal residue" evidence="2">
    <location>
        <position position="1"/>
    </location>
</feature>
<organism evidence="2 3">
    <name type="scientific">Volvox reticuliferus</name>
    <dbReference type="NCBI Taxonomy" id="1737510"/>
    <lineage>
        <taxon>Eukaryota</taxon>
        <taxon>Viridiplantae</taxon>
        <taxon>Chlorophyta</taxon>
        <taxon>core chlorophytes</taxon>
        <taxon>Chlorophyceae</taxon>
        <taxon>CS clade</taxon>
        <taxon>Chlamydomonadales</taxon>
        <taxon>Volvocaceae</taxon>
        <taxon>Volvox</taxon>
    </lineage>
</organism>
<gene>
    <name evidence="2" type="ORF">Vretimale_11729</name>
</gene>
<feature type="compositionally biased region" description="Gly residues" evidence="1">
    <location>
        <begin position="17"/>
        <end position="27"/>
    </location>
</feature>
<feature type="compositionally biased region" description="Basic residues" evidence="1">
    <location>
        <begin position="28"/>
        <end position="37"/>
    </location>
</feature>
<feature type="region of interest" description="Disordered" evidence="1">
    <location>
        <begin position="1"/>
        <end position="51"/>
    </location>
</feature>
<feature type="non-terminal residue" evidence="2">
    <location>
        <position position="108"/>
    </location>
</feature>
<accession>A0A8J4GID5</accession>
<dbReference type="AlphaFoldDB" id="A0A8J4GID5"/>
<dbReference type="EMBL" id="BNCQ01000024">
    <property type="protein sequence ID" value="GIM07657.1"/>
    <property type="molecule type" value="Genomic_DNA"/>
</dbReference>
<protein>
    <submittedName>
        <fullName evidence="2">Uncharacterized protein</fullName>
    </submittedName>
</protein>
<evidence type="ECO:0000313" key="3">
    <source>
        <dbReference type="Proteomes" id="UP000722791"/>
    </source>
</evidence>
<feature type="compositionally biased region" description="Polar residues" evidence="1">
    <location>
        <begin position="84"/>
        <end position="94"/>
    </location>
</feature>
<reference evidence="2" key="1">
    <citation type="journal article" date="2021" name="Proc. Natl. Acad. Sci. U.S.A.">
        <title>Three genomes in the algal genus Volvox reveal the fate of a haploid sex-determining region after a transition to homothallism.</title>
        <authorList>
            <person name="Yamamoto K."/>
            <person name="Hamaji T."/>
            <person name="Kawai-Toyooka H."/>
            <person name="Matsuzaki R."/>
            <person name="Takahashi F."/>
            <person name="Nishimura Y."/>
            <person name="Kawachi M."/>
            <person name="Noguchi H."/>
            <person name="Minakuchi Y."/>
            <person name="Umen J.G."/>
            <person name="Toyoda A."/>
            <person name="Nozaki H."/>
        </authorList>
    </citation>
    <scope>NUCLEOTIDE SEQUENCE</scope>
    <source>
        <strain evidence="2">NIES-3785</strain>
    </source>
</reference>
<evidence type="ECO:0000256" key="1">
    <source>
        <dbReference type="SAM" id="MobiDB-lite"/>
    </source>
</evidence>
<comment type="caution">
    <text evidence="2">The sequence shown here is derived from an EMBL/GenBank/DDBJ whole genome shotgun (WGS) entry which is preliminary data.</text>
</comment>
<proteinExistence type="predicted"/>
<dbReference type="Proteomes" id="UP000722791">
    <property type="component" value="Unassembled WGS sequence"/>
</dbReference>
<name>A0A8J4GID5_9CHLO</name>